<evidence type="ECO:0000313" key="3">
    <source>
        <dbReference type="Proteomes" id="UP001187192"/>
    </source>
</evidence>
<evidence type="ECO:0000256" key="1">
    <source>
        <dbReference type="SAM" id="MobiDB-lite"/>
    </source>
</evidence>
<keyword evidence="3" id="KW-1185">Reference proteome</keyword>
<organism evidence="2 3">
    <name type="scientific">Ficus carica</name>
    <name type="common">Common fig</name>
    <dbReference type="NCBI Taxonomy" id="3494"/>
    <lineage>
        <taxon>Eukaryota</taxon>
        <taxon>Viridiplantae</taxon>
        <taxon>Streptophyta</taxon>
        <taxon>Embryophyta</taxon>
        <taxon>Tracheophyta</taxon>
        <taxon>Spermatophyta</taxon>
        <taxon>Magnoliopsida</taxon>
        <taxon>eudicotyledons</taxon>
        <taxon>Gunneridae</taxon>
        <taxon>Pentapetalae</taxon>
        <taxon>rosids</taxon>
        <taxon>fabids</taxon>
        <taxon>Rosales</taxon>
        <taxon>Moraceae</taxon>
        <taxon>Ficeae</taxon>
        <taxon>Ficus</taxon>
    </lineage>
</organism>
<comment type="caution">
    <text evidence="2">The sequence shown here is derived from an EMBL/GenBank/DDBJ whole genome shotgun (WGS) entry which is preliminary data.</text>
</comment>
<sequence length="84" mass="9457">MGGAATPTLKKYLQKGKKKKSNNDLQLENNNLNVADLHCLSRISNVAGDGERRNRRQIPTSCVTKQRQIDNHRIVKVRDKTTAT</sequence>
<proteinExistence type="predicted"/>
<feature type="region of interest" description="Disordered" evidence="1">
    <location>
        <begin position="1"/>
        <end position="25"/>
    </location>
</feature>
<dbReference type="Proteomes" id="UP001187192">
    <property type="component" value="Unassembled WGS sequence"/>
</dbReference>
<name>A0AA88DQF5_FICCA</name>
<accession>A0AA88DQF5</accession>
<protein>
    <submittedName>
        <fullName evidence="2">Uncharacterized protein</fullName>
    </submittedName>
</protein>
<reference evidence="2" key="1">
    <citation type="submission" date="2023-07" db="EMBL/GenBank/DDBJ databases">
        <title>draft genome sequence of fig (Ficus carica).</title>
        <authorList>
            <person name="Takahashi T."/>
            <person name="Nishimura K."/>
        </authorList>
    </citation>
    <scope>NUCLEOTIDE SEQUENCE</scope>
</reference>
<dbReference type="AlphaFoldDB" id="A0AA88DQF5"/>
<dbReference type="EMBL" id="BTGU01000088">
    <property type="protein sequence ID" value="GMN59543.1"/>
    <property type="molecule type" value="Genomic_DNA"/>
</dbReference>
<gene>
    <name evidence="2" type="ORF">TIFTF001_028633</name>
</gene>
<evidence type="ECO:0000313" key="2">
    <source>
        <dbReference type="EMBL" id="GMN59543.1"/>
    </source>
</evidence>